<reference evidence="2" key="2">
    <citation type="submission" date="2014-06" db="EMBL/GenBank/DDBJ databases">
        <title>The complete genome of Blastobotrys (Arxula) adeninivorans LS3 - a yeast of biotechnological interest.</title>
        <authorList>
            <person name="Kunze G."/>
            <person name="Gaillardin C."/>
            <person name="Czernicka M."/>
            <person name="Durrens P."/>
            <person name="Martin T."/>
            <person name="Boer E."/>
            <person name="Gabaldon T."/>
            <person name="Cruz J."/>
            <person name="Talla E."/>
            <person name="Marck C."/>
            <person name="Goffeau A."/>
            <person name="Barbe V."/>
            <person name="Baret P."/>
            <person name="Baronian K."/>
            <person name="Beier S."/>
            <person name="Bleykasten C."/>
            <person name="Bode R."/>
            <person name="Casaregola S."/>
            <person name="Despons L."/>
            <person name="Fairhead C."/>
            <person name="Giersberg M."/>
            <person name="Gierski P."/>
            <person name="Hahnel U."/>
            <person name="Hartmann A."/>
            <person name="Jankowska D."/>
            <person name="Jubin C."/>
            <person name="Jung P."/>
            <person name="Lafontaine I."/>
            <person name="Leh-Louis V."/>
            <person name="Lemaire M."/>
            <person name="Marcet-Houben M."/>
            <person name="Mascher M."/>
            <person name="Morel G."/>
            <person name="Richard G.-F."/>
            <person name="Riechen J."/>
            <person name="Sacerdot C."/>
            <person name="Sarkar A."/>
            <person name="Savel G."/>
            <person name="Schacherer J."/>
            <person name="Sherman D."/>
            <person name="Straub M.-L."/>
            <person name="Stein N."/>
            <person name="Thierry A."/>
            <person name="Trautwein-Schult A."/>
            <person name="Westhof E."/>
            <person name="Worch S."/>
            <person name="Dujon B."/>
            <person name="Souciet J.-L."/>
            <person name="Wincker P."/>
            <person name="Scholz U."/>
            <person name="Neuveglise N."/>
        </authorList>
    </citation>
    <scope>NUCLEOTIDE SEQUENCE</scope>
    <source>
        <strain evidence="2">LS3</strain>
    </source>
</reference>
<feature type="compositionally biased region" description="Basic and acidic residues" evidence="1">
    <location>
        <begin position="131"/>
        <end position="141"/>
    </location>
</feature>
<protein>
    <submittedName>
        <fullName evidence="2">ARAD1C38302p</fullName>
    </submittedName>
</protein>
<feature type="compositionally biased region" description="Basic and acidic residues" evidence="1">
    <location>
        <begin position="110"/>
        <end position="121"/>
    </location>
</feature>
<dbReference type="PhylomeDB" id="A0A060T3L7"/>
<evidence type="ECO:0000313" key="2">
    <source>
        <dbReference type="EMBL" id="CDP35558.1"/>
    </source>
</evidence>
<dbReference type="PANTHER" id="PTHR42089:SF1">
    <property type="entry name" value="YALI0F09427P"/>
    <property type="match status" value="1"/>
</dbReference>
<feature type="region of interest" description="Disordered" evidence="1">
    <location>
        <begin position="94"/>
        <end position="141"/>
    </location>
</feature>
<dbReference type="AlphaFoldDB" id="A0A060T3L7"/>
<evidence type="ECO:0000256" key="1">
    <source>
        <dbReference type="SAM" id="MobiDB-lite"/>
    </source>
</evidence>
<gene>
    <name evidence="2" type="ORF">GNLVRS02_ARAD1C38302g</name>
</gene>
<organism evidence="2">
    <name type="scientific">Blastobotrys adeninivorans</name>
    <name type="common">Yeast</name>
    <name type="synonym">Arxula adeninivorans</name>
    <dbReference type="NCBI Taxonomy" id="409370"/>
    <lineage>
        <taxon>Eukaryota</taxon>
        <taxon>Fungi</taxon>
        <taxon>Dikarya</taxon>
        <taxon>Ascomycota</taxon>
        <taxon>Saccharomycotina</taxon>
        <taxon>Dipodascomycetes</taxon>
        <taxon>Dipodascales</taxon>
        <taxon>Trichomonascaceae</taxon>
        <taxon>Blastobotrys</taxon>
    </lineage>
</organism>
<accession>A0A060T3L7</accession>
<dbReference type="PANTHER" id="PTHR42089">
    <property type="entry name" value="YALI0F09427P"/>
    <property type="match status" value="1"/>
</dbReference>
<feature type="compositionally biased region" description="Polar residues" evidence="1">
    <location>
        <begin position="95"/>
        <end position="109"/>
    </location>
</feature>
<name>A0A060T3L7_BLAAD</name>
<reference evidence="2" key="1">
    <citation type="submission" date="2014-02" db="EMBL/GenBank/DDBJ databases">
        <authorList>
            <person name="Genoscope - CEA"/>
        </authorList>
    </citation>
    <scope>NUCLEOTIDE SEQUENCE</scope>
    <source>
        <strain evidence="2">LS3</strain>
    </source>
</reference>
<sequence length="141" mass="16276">MDKRPHPVLSQIPLIVTSRPPQSVTLPFNFNKLPSSLPATEVNETLDRVIQDSSLFVEASERRRKDRIGAYEEWKRNVDRREIEEKRRIAPGYLDSSNKILLPTRNQEPSQHEPAQDEQDKSNAQQSEISEIDKAFGRVEI</sequence>
<proteinExistence type="predicted"/>
<dbReference type="EMBL" id="HG937693">
    <property type="protein sequence ID" value="CDP35558.1"/>
    <property type="molecule type" value="Genomic_DNA"/>
</dbReference>